<evidence type="ECO:0000259" key="2">
    <source>
        <dbReference type="PROSITE" id="PS50240"/>
    </source>
</evidence>
<dbReference type="PANTHER" id="PTHR24253:SF103">
    <property type="entry name" value="TRANSMEMBRANE PROTEASE SERINE 7"/>
    <property type="match status" value="1"/>
</dbReference>
<dbReference type="PROSITE" id="PS50240">
    <property type="entry name" value="TRYPSIN_DOM"/>
    <property type="match status" value="1"/>
</dbReference>
<feature type="domain" description="Peptidase S1" evidence="2">
    <location>
        <begin position="223"/>
        <end position="456"/>
    </location>
</feature>
<dbReference type="Pfam" id="PF00089">
    <property type="entry name" value="Trypsin"/>
    <property type="match status" value="1"/>
</dbReference>
<proteinExistence type="predicted"/>
<dbReference type="GO" id="GO:0006508">
    <property type="term" value="P:proteolysis"/>
    <property type="evidence" value="ECO:0007669"/>
    <property type="project" value="InterPro"/>
</dbReference>
<dbReference type="WBParaSite" id="jg3566">
    <property type="protein sequence ID" value="jg3566"/>
    <property type="gene ID" value="jg3566"/>
</dbReference>
<dbReference type="Proteomes" id="UP000887574">
    <property type="component" value="Unplaced"/>
</dbReference>
<dbReference type="SMART" id="SM00020">
    <property type="entry name" value="Tryp_SPc"/>
    <property type="match status" value="1"/>
</dbReference>
<evidence type="ECO:0000256" key="1">
    <source>
        <dbReference type="ARBA" id="ARBA00023157"/>
    </source>
</evidence>
<dbReference type="AlphaFoldDB" id="A0A915E8R9"/>
<dbReference type="SUPFAM" id="SSF50494">
    <property type="entry name" value="Trypsin-like serine proteases"/>
    <property type="match status" value="1"/>
</dbReference>
<keyword evidence="1" id="KW-1015">Disulfide bond</keyword>
<protein>
    <submittedName>
        <fullName evidence="4">Peptidase S1 domain-containing protein</fullName>
    </submittedName>
</protein>
<organism evidence="3 4">
    <name type="scientific">Ditylenchus dipsaci</name>
    <dbReference type="NCBI Taxonomy" id="166011"/>
    <lineage>
        <taxon>Eukaryota</taxon>
        <taxon>Metazoa</taxon>
        <taxon>Ecdysozoa</taxon>
        <taxon>Nematoda</taxon>
        <taxon>Chromadorea</taxon>
        <taxon>Rhabditida</taxon>
        <taxon>Tylenchina</taxon>
        <taxon>Tylenchomorpha</taxon>
        <taxon>Sphaerularioidea</taxon>
        <taxon>Anguinidae</taxon>
        <taxon>Anguininae</taxon>
        <taxon>Ditylenchus</taxon>
    </lineage>
</organism>
<evidence type="ECO:0000313" key="4">
    <source>
        <dbReference type="WBParaSite" id="jg3566"/>
    </source>
</evidence>
<sequence>MIDLSLYLDDFCGYLGLCTPSSDGLYKLLSLDSLYFPEIQTKPDMAPFRPVAANYFTYDCKERGNASLIDDNQQVVCENVMWVSSQHLVTTRDCLSNLKPWLSGVGVLRVLTTKNTDYLVEFVAWSSTHSIAIVQLIEDTEEIVCLPSSTTLKPFLGSFCIYLNLCSNQQHLIHNSLSYFNHFFYSSTQSVGPKNWLIKLNETEQVNYTEQCVSHSASVQNRIVGGKVAKQGQFPFAAVLIYKYDYDTRCGGSIISPWHILTARHCIDGDQESFDILIGGVCYNRDNRDCAQVDMITVSYEFAIFDSVTEIFPSYGDFAIIQLKQKIPEHLFASGAVDIVCLSQTHQNPELIQSIGWGVYIIVNKIKSLFGSMVLRYATLETWIDPWFNSTIFIAARPPRSSSNIEVGGLPGDSGGAAVVYSQKLNKFVLHGILNNRGAYESGQEGVLNWYLKISIFTGDFCFYLNICYSKPTKNFKPVLAMGGFAFHSKKRSSFKSLPPFELISEEDRHKILDDCKLMQQQNQESNACALNLPWNAELVDGNGKVCAHLLL</sequence>
<dbReference type="PANTHER" id="PTHR24253">
    <property type="entry name" value="TRANSMEMBRANE PROTEASE SERINE"/>
    <property type="match status" value="1"/>
</dbReference>
<dbReference type="InterPro" id="IPR001254">
    <property type="entry name" value="Trypsin_dom"/>
</dbReference>
<dbReference type="GO" id="GO:0004252">
    <property type="term" value="F:serine-type endopeptidase activity"/>
    <property type="evidence" value="ECO:0007669"/>
    <property type="project" value="InterPro"/>
</dbReference>
<dbReference type="PRINTS" id="PR00722">
    <property type="entry name" value="CHYMOTRYPSIN"/>
</dbReference>
<dbReference type="Gene3D" id="2.40.10.10">
    <property type="entry name" value="Trypsin-like serine proteases"/>
    <property type="match status" value="1"/>
</dbReference>
<reference evidence="4" key="1">
    <citation type="submission" date="2022-11" db="UniProtKB">
        <authorList>
            <consortium name="WormBaseParasite"/>
        </authorList>
    </citation>
    <scope>IDENTIFICATION</scope>
</reference>
<dbReference type="InterPro" id="IPR001314">
    <property type="entry name" value="Peptidase_S1A"/>
</dbReference>
<accession>A0A915E8R9</accession>
<dbReference type="InterPro" id="IPR043504">
    <property type="entry name" value="Peptidase_S1_PA_chymotrypsin"/>
</dbReference>
<name>A0A915E8R9_9BILA</name>
<keyword evidence="3" id="KW-1185">Reference proteome</keyword>
<evidence type="ECO:0000313" key="3">
    <source>
        <dbReference type="Proteomes" id="UP000887574"/>
    </source>
</evidence>
<dbReference type="InterPro" id="IPR009003">
    <property type="entry name" value="Peptidase_S1_PA"/>
</dbReference>